<dbReference type="EMBL" id="JBBXMP010000023">
    <property type="protein sequence ID" value="KAL0067784.1"/>
    <property type="molecule type" value="Genomic_DNA"/>
</dbReference>
<protein>
    <submittedName>
        <fullName evidence="1">Uncharacterized protein</fullName>
    </submittedName>
</protein>
<reference evidence="1 2" key="1">
    <citation type="submission" date="2024-05" db="EMBL/GenBank/DDBJ databases">
        <title>A draft genome resource for the thread blight pathogen Marasmius tenuissimus strain MS-2.</title>
        <authorList>
            <person name="Yulfo-Soto G.E."/>
            <person name="Baruah I.K."/>
            <person name="Amoako-Attah I."/>
            <person name="Bukari Y."/>
            <person name="Meinhardt L.W."/>
            <person name="Bailey B.A."/>
            <person name="Cohen S.P."/>
        </authorList>
    </citation>
    <scope>NUCLEOTIDE SEQUENCE [LARGE SCALE GENOMIC DNA]</scope>
    <source>
        <strain evidence="1 2">MS-2</strain>
    </source>
</reference>
<comment type="caution">
    <text evidence="1">The sequence shown here is derived from an EMBL/GenBank/DDBJ whole genome shotgun (WGS) entry which is preliminary data.</text>
</comment>
<keyword evidence="2" id="KW-1185">Reference proteome</keyword>
<proteinExistence type="predicted"/>
<name>A0ABR3A3B5_9AGAR</name>
<gene>
    <name evidence="1" type="ORF">AAF712_005224</name>
</gene>
<accession>A0ABR3A3B5</accession>
<dbReference type="Proteomes" id="UP001437256">
    <property type="component" value="Unassembled WGS sequence"/>
</dbReference>
<evidence type="ECO:0000313" key="1">
    <source>
        <dbReference type="EMBL" id="KAL0067784.1"/>
    </source>
</evidence>
<organism evidence="1 2">
    <name type="scientific">Marasmius tenuissimus</name>
    <dbReference type="NCBI Taxonomy" id="585030"/>
    <lineage>
        <taxon>Eukaryota</taxon>
        <taxon>Fungi</taxon>
        <taxon>Dikarya</taxon>
        <taxon>Basidiomycota</taxon>
        <taxon>Agaricomycotina</taxon>
        <taxon>Agaricomycetes</taxon>
        <taxon>Agaricomycetidae</taxon>
        <taxon>Agaricales</taxon>
        <taxon>Marasmiineae</taxon>
        <taxon>Marasmiaceae</taxon>
        <taxon>Marasmius</taxon>
    </lineage>
</organism>
<evidence type="ECO:0000313" key="2">
    <source>
        <dbReference type="Proteomes" id="UP001437256"/>
    </source>
</evidence>
<sequence>MSLSASLTYLDLSDYLWGWDPQSSIVAGRVLNLIANFTVLEVLSLYFDSPGKAISETGPVYDHEELATSPRQSLTRLRRLHLDLVWNVFIPWFLIPDPGVLTLPAVETLELNLACWPLRVALPLLQSFLDLYSSSVRDLILHVMWESLPGVIEPHLSGTACLLESSAAVDLSRYTALRSALFKVQGPPEEGEEKNQLQNLVNIVSTCSQRVSREPLQAIVTNEDVKLANIEGVDWILDEWYFHEHYEWS</sequence>